<dbReference type="AlphaFoldDB" id="F5YDQ3"/>
<dbReference type="Gene3D" id="2.60.40.1080">
    <property type="match status" value="3"/>
</dbReference>
<dbReference type="InterPro" id="IPR003343">
    <property type="entry name" value="Big_2"/>
</dbReference>
<dbReference type="EMBL" id="CP001841">
    <property type="protein sequence ID" value="AEF82401.1"/>
    <property type="molecule type" value="Genomic_DNA"/>
</dbReference>
<organism evidence="3 4">
    <name type="scientific">Leadbettera azotonutricia (strain ATCC BAA-888 / DSM 13862 / ZAS-9)</name>
    <name type="common">Treponema azotonutricium</name>
    <dbReference type="NCBI Taxonomy" id="545695"/>
    <lineage>
        <taxon>Bacteria</taxon>
        <taxon>Pseudomonadati</taxon>
        <taxon>Spirochaetota</taxon>
        <taxon>Spirochaetia</taxon>
        <taxon>Spirochaetales</taxon>
        <taxon>Breznakiellaceae</taxon>
        <taxon>Leadbettera</taxon>
    </lineage>
</organism>
<feature type="domain" description="BIG2" evidence="2">
    <location>
        <begin position="319"/>
        <end position="398"/>
    </location>
</feature>
<keyword evidence="1" id="KW-0732">Signal</keyword>
<sequence length="683" mass="70114">MKMKKKVFAITISLAMAALMLIMGCSSPYAGSEDVSAAVGTGTVSVALEAGSARTVLPGLNFEKYEFTFIPQGWAGAEQIFTRDNLSNLNFTLPVGNYKVKVETYNNNLPAGEGTSAVFTITAGASSGTIVVKLAGTISSGNGTFVYSIGGIPTGATINEFKLGNIDLTETSGTITSPAGYQFFVIRLTDAEGKVAGFADVVAIYANNTTTLSVVSNNRSTPLVFAADHFKAVPVTSIFAEALGSKTLSTSAATVALKATVFPKNATSNTVKWVSLDPDVAIVGETSGIVTPKTNGTAKIIATADGISSNEIDITVDFKVTGITIVAEGGPLSAAGNTVTLKETVTPDKAKVKDVDWSSSDPAIATVNPITGIVTAVANGTATITATAKDGSGVTGTIPVTVDIKVTKITVSAKGGVAPIVLTAASPTVELEALVEPLGAKVKDVTWTTSNSAIADVDANGKVTGTANISNGTAKITATAKDGSGISSNSIDVTVNTYITSGEKGITGITVNGVNAVKDGSAYTADIGTNATANVLATPASGKAAVWYKLGTGDYQPDGNFEITASGTYTITIKVTAEDDTTAEYTLTVSKSTSGTGPEFDLQWDNPKVIINKEYSGDGKSVTLTAETGHAYEWVVDGWNSKSTAQVFTFTFGEGTFITLYLDGATEHPLSTVITFTKLGVEL</sequence>
<protein>
    <submittedName>
        <fullName evidence="3">Ig domain protein, group 2 domain protein</fullName>
    </submittedName>
</protein>
<evidence type="ECO:0000313" key="3">
    <source>
        <dbReference type="EMBL" id="AEF82401.1"/>
    </source>
</evidence>
<proteinExistence type="predicted"/>
<dbReference type="PROSITE" id="PS51257">
    <property type="entry name" value="PROKAR_LIPOPROTEIN"/>
    <property type="match status" value="1"/>
</dbReference>
<feature type="chain" id="PRO_5003331759" evidence="1">
    <location>
        <begin position="31"/>
        <end position="683"/>
    </location>
</feature>
<dbReference type="Pfam" id="PF02368">
    <property type="entry name" value="Big_2"/>
    <property type="match status" value="3"/>
</dbReference>
<evidence type="ECO:0000313" key="4">
    <source>
        <dbReference type="Proteomes" id="UP000009222"/>
    </source>
</evidence>
<name>F5YDQ3_LEAAZ</name>
<dbReference type="InterPro" id="IPR008964">
    <property type="entry name" value="Invasin/intimin_cell_adhesion"/>
</dbReference>
<dbReference type="HOGENOM" id="CLU_402731_0_0_12"/>
<feature type="domain" description="BIG2" evidence="2">
    <location>
        <begin position="416"/>
        <end position="490"/>
    </location>
</feature>
<dbReference type="STRING" id="545695.TREAZ_2712"/>
<dbReference type="InParanoid" id="F5YDQ3"/>
<feature type="domain" description="BIG2" evidence="2">
    <location>
        <begin position="233"/>
        <end position="314"/>
    </location>
</feature>
<evidence type="ECO:0000256" key="1">
    <source>
        <dbReference type="SAM" id="SignalP"/>
    </source>
</evidence>
<dbReference type="SMART" id="SM00635">
    <property type="entry name" value="BID_2"/>
    <property type="match status" value="3"/>
</dbReference>
<reference evidence="4" key="1">
    <citation type="submission" date="2009-12" db="EMBL/GenBank/DDBJ databases">
        <title>Complete sequence of Treponema azotonutricium strain ZAS-9.</title>
        <authorList>
            <person name="Tetu S.G."/>
            <person name="Matson E."/>
            <person name="Ren Q."/>
            <person name="Seshadri R."/>
            <person name="Elbourne L."/>
            <person name="Hassan K.A."/>
            <person name="Durkin A."/>
            <person name="Radune D."/>
            <person name="Mohamoud Y."/>
            <person name="Shay R."/>
            <person name="Jin S."/>
            <person name="Zhang X."/>
            <person name="Lucey K."/>
            <person name="Ballor N.R."/>
            <person name="Ottesen E."/>
            <person name="Rosenthal R."/>
            <person name="Allen A."/>
            <person name="Leadbetter J.R."/>
            <person name="Paulsen I.T."/>
        </authorList>
    </citation>
    <scope>NUCLEOTIDE SEQUENCE [LARGE SCALE GENOMIC DNA]</scope>
    <source>
        <strain evidence="4">ATCC BAA-888 / DSM 13862 / ZAS-9</strain>
    </source>
</reference>
<gene>
    <name evidence="3" type="ordered locus">TREAZ_2712</name>
</gene>
<dbReference type="Proteomes" id="UP000009222">
    <property type="component" value="Chromosome"/>
</dbReference>
<evidence type="ECO:0000259" key="2">
    <source>
        <dbReference type="SMART" id="SM00635"/>
    </source>
</evidence>
<dbReference type="eggNOG" id="COG5492">
    <property type="taxonomic scope" value="Bacteria"/>
</dbReference>
<feature type="signal peptide" evidence="1">
    <location>
        <begin position="1"/>
        <end position="30"/>
    </location>
</feature>
<dbReference type="SUPFAM" id="SSF49373">
    <property type="entry name" value="Invasin/intimin cell-adhesion fragments"/>
    <property type="match status" value="3"/>
</dbReference>
<reference evidence="3 4" key="2">
    <citation type="journal article" date="2011" name="ISME J.">
        <title>RNA-seq reveals cooperative metabolic interactions between two termite-gut spirochete species in co-culture.</title>
        <authorList>
            <person name="Rosenthal A.Z."/>
            <person name="Matson E.G."/>
            <person name="Eldar A."/>
            <person name="Leadbetter J.R."/>
        </authorList>
    </citation>
    <scope>NUCLEOTIDE SEQUENCE [LARGE SCALE GENOMIC DNA]</scope>
    <source>
        <strain evidence="4">ATCC BAA-888 / DSM 13862 / ZAS-9</strain>
    </source>
</reference>
<accession>F5YDQ3</accession>
<dbReference type="OrthoDB" id="1022806at2"/>
<dbReference type="KEGG" id="taz:TREAZ_2712"/>
<dbReference type="RefSeq" id="WP_015712822.1">
    <property type="nucleotide sequence ID" value="NC_015577.1"/>
</dbReference>
<keyword evidence="4" id="KW-1185">Reference proteome</keyword>